<reference evidence="3" key="1">
    <citation type="submission" date="2022-11" db="UniProtKB">
        <authorList>
            <consortium name="WormBaseParasite"/>
        </authorList>
    </citation>
    <scope>IDENTIFICATION</scope>
</reference>
<keyword evidence="1" id="KW-0175">Coiled coil</keyword>
<feature type="coiled-coil region" evidence="1">
    <location>
        <begin position="15"/>
        <end position="42"/>
    </location>
</feature>
<proteinExistence type="predicted"/>
<dbReference type="AlphaFoldDB" id="A0A915PQ85"/>
<organism evidence="2 3">
    <name type="scientific">Setaria digitata</name>
    <dbReference type="NCBI Taxonomy" id="48799"/>
    <lineage>
        <taxon>Eukaryota</taxon>
        <taxon>Metazoa</taxon>
        <taxon>Ecdysozoa</taxon>
        <taxon>Nematoda</taxon>
        <taxon>Chromadorea</taxon>
        <taxon>Rhabditida</taxon>
        <taxon>Spirurina</taxon>
        <taxon>Spiruromorpha</taxon>
        <taxon>Filarioidea</taxon>
        <taxon>Setariidae</taxon>
        <taxon>Setaria</taxon>
    </lineage>
</organism>
<evidence type="ECO:0000313" key="2">
    <source>
        <dbReference type="Proteomes" id="UP000887581"/>
    </source>
</evidence>
<protein>
    <submittedName>
        <fullName evidence="3">Uncharacterized protein</fullName>
    </submittedName>
</protein>
<evidence type="ECO:0000313" key="3">
    <source>
        <dbReference type="WBParaSite" id="sdigi.contig23.g1922.t1"/>
    </source>
</evidence>
<name>A0A915PQ85_9BILA</name>
<evidence type="ECO:0000256" key="1">
    <source>
        <dbReference type="SAM" id="Coils"/>
    </source>
</evidence>
<sequence length="256" mass="30127">MLRDLFHHLFPNTTVQQLLYNIQDLKQQIVSAQVRLVILKDTDLEEKELVVERIVALEAEMEQEIFLLVVATEHDEVHKCRTVLEKEDTTYGPLYRRVFKPRQIEQHWKVESFYPPYLQHPPLYQTPPPCRIILFGNAQNPVDTSCRFFERCPTNFNMHLYNNPPKQTVGAFPSIPVPDVMGFKSSMMLQLPEPSVDMQLPLHFTPSPERQSEIDDVRDGRVMRLESMNTAERRSRALKNINNVKRDYFNEEFISR</sequence>
<accession>A0A915PQ85</accession>
<dbReference type="Proteomes" id="UP000887581">
    <property type="component" value="Unplaced"/>
</dbReference>
<dbReference type="WBParaSite" id="sdigi.contig23.g1922.t1">
    <property type="protein sequence ID" value="sdigi.contig23.g1922.t1"/>
    <property type="gene ID" value="sdigi.contig23.g1922"/>
</dbReference>
<keyword evidence="2" id="KW-1185">Reference proteome</keyword>